<organism evidence="1">
    <name type="scientific">Anguilla anguilla</name>
    <name type="common">European freshwater eel</name>
    <name type="synonym">Muraena anguilla</name>
    <dbReference type="NCBI Taxonomy" id="7936"/>
    <lineage>
        <taxon>Eukaryota</taxon>
        <taxon>Metazoa</taxon>
        <taxon>Chordata</taxon>
        <taxon>Craniata</taxon>
        <taxon>Vertebrata</taxon>
        <taxon>Euteleostomi</taxon>
        <taxon>Actinopterygii</taxon>
        <taxon>Neopterygii</taxon>
        <taxon>Teleostei</taxon>
        <taxon>Anguilliformes</taxon>
        <taxon>Anguillidae</taxon>
        <taxon>Anguilla</taxon>
    </lineage>
</organism>
<accession>A0A0E9RV25</accession>
<proteinExistence type="predicted"/>
<reference evidence="1" key="2">
    <citation type="journal article" date="2015" name="Fish Shellfish Immunol.">
        <title>Early steps in the European eel (Anguilla anguilla)-Vibrio vulnificus interaction in the gills: Role of the RtxA13 toxin.</title>
        <authorList>
            <person name="Callol A."/>
            <person name="Pajuelo D."/>
            <person name="Ebbesson L."/>
            <person name="Teles M."/>
            <person name="MacKenzie S."/>
            <person name="Amaro C."/>
        </authorList>
    </citation>
    <scope>NUCLEOTIDE SEQUENCE</scope>
</reference>
<protein>
    <submittedName>
        <fullName evidence="1">Uncharacterized protein</fullName>
    </submittedName>
</protein>
<reference evidence="1" key="1">
    <citation type="submission" date="2014-11" db="EMBL/GenBank/DDBJ databases">
        <authorList>
            <person name="Amaro Gonzalez C."/>
        </authorList>
    </citation>
    <scope>NUCLEOTIDE SEQUENCE</scope>
</reference>
<sequence>MGGIALMFPTMESPIISNSDREGKGPWSTEGGVRQCRRCIEGGVACLDTAIGSLMFSVN</sequence>
<evidence type="ECO:0000313" key="1">
    <source>
        <dbReference type="EMBL" id="JAH32964.1"/>
    </source>
</evidence>
<name>A0A0E9RV25_ANGAN</name>
<dbReference type="EMBL" id="GBXM01075613">
    <property type="protein sequence ID" value="JAH32964.1"/>
    <property type="molecule type" value="Transcribed_RNA"/>
</dbReference>
<dbReference type="AlphaFoldDB" id="A0A0E9RV25"/>